<keyword evidence="11" id="KW-1185">Reference proteome</keyword>
<keyword evidence="4 6" id="KW-0456">Lyase</keyword>
<gene>
    <name evidence="6 10" type="primary">rbcL</name>
    <name evidence="10" type="ORF">EGH25_02860</name>
</gene>
<dbReference type="PANTHER" id="PTHR42704">
    <property type="entry name" value="RIBULOSE BISPHOSPHATE CARBOXYLASE"/>
    <property type="match status" value="1"/>
</dbReference>
<feature type="active site" description="Proton acceptor" evidence="6">
    <location>
        <position position="279"/>
    </location>
</feature>
<comment type="miscellaneous">
    <text evidence="6">Because the Archaea possessing a type III RuBisCO are all anaerobic, it is most likely that only the carboxylase activity of RuBisCO, and not the competitive oxygenase activity (by which RuBP reacts with O(2) to form one molecule of 3-phosphoglycerate and one molecule of 2-phosphoglycolate), is biologically relevant in these strains.</text>
</comment>
<dbReference type="GO" id="GO:0016984">
    <property type="term" value="F:ribulose-bisphosphate carboxylase activity"/>
    <property type="evidence" value="ECO:0007669"/>
    <property type="project" value="UniProtKB-UniRule"/>
</dbReference>
<dbReference type="EMBL" id="RKLV01000002">
    <property type="protein sequence ID" value="MCX2818293.1"/>
    <property type="molecule type" value="Genomic_DNA"/>
</dbReference>
<feature type="active site" description="Proton acceptor" evidence="6">
    <location>
        <position position="162"/>
    </location>
</feature>
<dbReference type="SUPFAM" id="SSF51649">
    <property type="entry name" value="RuBisCo, C-terminal domain"/>
    <property type="match status" value="1"/>
</dbReference>
<feature type="binding site" evidence="6">
    <location>
        <position position="280"/>
    </location>
    <ligand>
        <name>substrate</name>
    </ligand>
</feature>
<feature type="binding site" evidence="6">
    <location>
        <position position="191"/>
    </location>
    <ligand>
        <name>Mg(2+)</name>
        <dbReference type="ChEBI" id="CHEBI:18420"/>
    </ligand>
</feature>
<dbReference type="NCBIfam" id="NF003252">
    <property type="entry name" value="PRK04208.1"/>
    <property type="match status" value="1"/>
</dbReference>
<evidence type="ECO:0000256" key="7">
    <source>
        <dbReference type="SAM" id="MobiDB-lite"/>
    </source>
</evidence>
<evidence type="ECO:0000313" key="11">
    <source>
        <dbReference type="Proteomes" id="UP001149411"/>
    </source>
</evidence>
<evidence type="ECO:0000256" key="4">
    <source>
        <dbReference type="ARBA" id="ARBA00023239"/>
    </source>
</evidence>
<accession>A0A9Q4C2V1</accession>
<organism evidence="10 11">
    <name type="scientific">Halorutilus salinus</name>
    <dbReference type="NCBI Taxonomy" id="2487751"/>
    <lineage>
        <taxon>Archaea</taxon>
        <taxon>Methanobacteriati</taxon>
        <taxon>Methanobacteriota</taxon>
        <taxon>Stenosarchaea group</taxon>
        <taxon>Halobacteria</taxon>
        <taxon>Halorutilales</taxon>
        <taxon>Halorutilaceae</taxon>
        <taxon>Halorutilus</taxon>
    </lineage>
</organism>
<proteinExistence type="inferred from homology"/>
<dbReference type="Proteomes" id="UP001149411">
    <property type="component" value="Unassembled WGS sequence"/>
</dbReference>
<dbReference type="InterPro" id="IPR017712">
    <property type="entry name" value="RuBisCO_III"/>
</dbReference>
<comment type="similarity">
    <text evidence="6">Belongs to the RuBisCO large chain family. Type III subfamily.</text>
</comment>
<evidence type="ECO:0000256" key="6">
    <source>
        <dbReference type="HAMAP-Rule" id="MF_01133"/>
    </source>
</evidence>
<protein>
    <recommendedName>
        <fullName evidence="6">Ribulose bisphosphate carboxylase</fullName>
        <shortName evidence="6">RuBisCO</shortName>
        <ecNumber evidence="6">4.1.1.39</ecNumber>
    </recommendedName>
</protein>
<dbReference type="SUPFAM" id="SSF54966">
    <property type="entry name" value="RuBisCO, large subunit, small (N-terminal) domain"/>
    <property type="match status" value="1"/>
</dbReference>
<feature type="binding site" evidence="6">
    <location>
        <position position="164"/>
    </location>
    <ligand>
        <name>substrate</name>
    </ligand>
</feature>
<dbReference type="NCBIfam" id="TIGR03326">
    <property type="entry name" value="rubisco_III"/>
    <property type="match status" value="1"/>
</dbReference>
<feature type="binding site" description="via carbamate group" evidence="6">
    <location>
        <position position="188"/>
    </location>
    <ligand>
        <name>Mg(2+)</name>
        <dbReference type="ChEBI" id="CHEBI:18420"/>
    </ligand>
</feature>
<dbReference type="GO" id="GO:0015977">
    <property type="term" value="P:carbon fixation"/>
    <property type="evidence" value="ECO:0007669"/>
    <property type="project" value="UniProtKB-KW"/>
</dbReference>
<dbReference type="GO" id="GO:0016491">
    <property type="term" value="F:oxidoreductase activity"/>
    <property type="evidence" value="ECO:0007669"/>
    <property type="project" value="UniProtKB-KW"/>
</dbReference>
<feature type="binding site" evidence="6">
    <location>
        <begin position="370"/>
        <end position="373"/>
    </location>
    <ligand>
        <name>substrate</name>
    </ligand>
</feature>
<comment type="cofactor">
    <cofactor evidence="6">
        <name>Mg(2+)</name>
        <dbReference type="ChEBI" id="CHEBI:18420"/>
    </cofactor>
    <text evidence="6">Binds 1 Mg(2+) ion per subunit.</text>
</comment>
<dbReference type="InterPro" id="IPR033966">
    <property type="entry name" value="RuBisCO"/>
</dbReference>
<feature type="compositionally biased region" description="Low complexity" evidence="7">
    <location>
        <begin position="411"/>
        <end position="422"/>
    </location>
</feature>
<keyword evidence="3 6" id="KW-0560">Oxidoreductase</keyword>
<dbReference type="GO" id="GO:0006196">
    <property type="term" value="P:AMP catabolic process"/>
    <property type="evidence" value="ECO:0007669"/>
    <property type="project" value="UniProtKB-UniRule"/>
</dbReference>
<feature type="binding site" evidence="6">
    <location>
        <begin position="348"/>
        <end position="350"/>
    </location>
    <ligand>
        <name>substrate</name>
    </ligand>
</feature>
<dbReference type="SFLD" id="SFLDS00014">
    <property type="entry name" value="RuBisCO"/>
    <property type="match status" value="1"/>
</dbReference>
<dbReference type="AlphaFoldDB" id="A0A9Q4C2V1"/>
<keyword evidence="2 6" id="KW-0460">Magnesium</keyword>
<dbReference type="InterPro" id="IPR036422">
    <property type="entry name" value="RuBisCO_lsu_N_sf"/>
</dbReference>
<dbReference type="InterPro" id="IPR036376">
    <property type="entry name" value="RuBisCO_lsu_C_sf"/>
</dbReference>
<dbReference type="Pfam" id="PF02788">
    <property type="entry name" value="RuBisCO_large_N"/>
    <property type="match status" value="1"/>
</dbReference>
<evidence type="ECO:0000256" key="5">
    <source>
        <dbReference type="ARBA" id="ARBA00023300"/>
    </source>
</evidence>
<comment type="catalytic activity">
    <reaction evidence="6">
        <text>D-ribulose 1,5-bisphosphate + O2 = 2-phosphoglycolate + (2R)-3-phosphoglycerate + 2 H(+)</text>
        <dbReference type="Rhea" id="RHEA:36631"/>
        <dbReference type="ChEBI" id="CHEBI:15378"/>
        <dbReference type="ChEBI" id="CHEBI:15379"/>
        <dbReference type="ChEBI" id="CHEBI:57870"/>
        <dbReference type="ChEBI" id="CHEBI:58033"/>
        <dbReference type="ChEBI" id="CHEBI:58272"/>
    </reaction>
</comment>
<evidence type="ECO:0000259" key="9">
    <source>
        <dbReference type="Pfam" id="PF02788"/>
    </source>
</evidence>
<keyword evidence="5 6" id="KW-0120">Carbon dioxide fixation</keyword>
<feature type="binding site" evidence="6">
    <location>
        <position position="312"/>
    </location>
    <ligand>
        <name>substrate</name>
    </ligand>
</feature>
<dbReference type="InterPro" id="IPR017443">
    <property type="entry name" value="RuBisCO_lsu_fd_N"/>
</dbReference>
<keyword evidence="1 6" id="KW-0479">Metal-binding</keyword>
<dbReference type="EC" id="4.1.1.39" evidence="6"/>
<dbReference type="Pfam" id="PF00016">
    <property type="entry name" value="RuBisCO_large"/>
    <property type="match status" value="1"/>
</dbReference>
<reference evidence="10" key="1">
    <citation type="submission" date="2022-09" db="EMBL/GenBank/DDBJ databases">
        <title>Haloadaptaus new haloarchaeum isolated from saline soil.</title>
        <authorList>
            <person name="Duran-Viseras A."/>
            <person name="Sanchez-Porro C."/>
            <person name="Ventosa A."/>
        </authorList>
    </citation>
    <scope>NUCLEOTIDE SEQUENCE</scope>
    <source>
        <strain evidence="10">F3-133</strain>
    </source>
</reference>
<dbReference type="HAMAP" id="MF_01133">
    <property type="entry name" value="RuBisCO_L_type3"/>
    <property type="match status" value="1"/>
</dbReference>
<dbReference type="SFLD" id="SFLDG00301">
    <property type="entry name" value="RuBisCO-like_proteins"/>
    <property type="match status" value="1"/>
</dbReference>
<feature type="domain" description="Ribulose bisphosphate carboxylase large subunit C-terminal" evidence="8">
    <location>
        <begin position="142"/>
        <end position="419"/>
    </location>
</feature>
<name>A0A9Q4C2V1_9EURY</name>
<dbReference type="Gene3D" id="3.30.70.150">
    <property type="entry name" value="RuBisCO large subunit, N-terminal domain"/>
    <property type="match status" value="1"/>
</dbReference>
<dbReference type="Gene3D" id="3.20.20.110">
    <property type="entry name" value="Ribulose bisphosphate carboxylase, large subunit, C-terminal domain"/>
    <property type="match status" value="1"/>
</dbReference>
<feature type="modified residue" description="N6-carboxylysine" evidence="6">
    <location>
        <position position="188"/>
    </location>
</feature>
<evidence type="ECO:0000256" key="3">
    <source>
        <dbReference type="ARBA" id="ARBA00023002"/>
    </source>
</evidence>
<evidence type="ECO:0000259" key="8">
    <source>
        <dbReference type="Pfam" id="PF00016"/>
    </source>
</evidence>
<feature type="site" description="Transition state stabilizer" evidence="6">
    <location>
        <position position="319"/>
    </location>
</feature>
<comment type="catalytic activity">
    <reaction evidence="6">
        <text>2 (2R)-3-phosphoglycerate + 2 H(+) = D-ribulose 1,5-bisphosphate + CO2 + H2O</text>
        <dbReference type="Rhea" id="RHEA:23124"/>
        <dbReference type="ChEBI" id="CHEBI:15377"/>
        <dbReference type="ChEBI" id="CHEBI:15378"/>
        <dbReference type="ChEBI" id="CHEBI:16526"/>
        <dbReference type="ChEBI" id="CHEBI:57870"/>
        <dbReference type="ChEBI" id="CHEBI:58272"/>
        <dbReference type="EC" id="4.1.1.39"/>
    </reaction>
</comment>
<dbReference type="GO" id="GO:0000287">
    <property type="term" value="F:magnesium ion binding"/>
    <property type="evidence" value="ECO:0007669"/>
    <property type="project" value="UniProtKB-UniRule"/>
</dbReference>
<sequence length="422" mass="45004">MTEGLEYTGFVEDGGTPDEDELVCEFYLKHVDSVEFDWASGAVAAESSIGTWDPSLTTMRDGIREMGARVVEMDTDAGDGRNDGVARIAYPTELFEPGSIPQILSSVAGNIFGLSEVVNLRLKDVVFPSELVESFAGPALGIGTIRSRVDAEDRPVVGTIVKPKLGLRPDEHAEVAYEGWVGGLDVVKDDENLADMSFNGFDDRVEATLEAKREAEEETGEQKLYFPNITASGDEMKKRADVVLQNGGDYVMVDILTAGWGALHEIRDYVGDDVGIHGHRAGHAAFTRLPYHGVSMLAVAKFARLCGVDNLHAGAVVGKMEGGRDEVVEIYDFLRSDRGIKTTIPVASGGLHPGVVGDVVDILGSETVVQAGGGVHGHPDGTRAGGRAMREAAESAGEGVSVEERAEESEALATALEKWGTE</sequence>
<feature type="region of interest" description="Disordered" evidence="7">
    <location>
        <begin position="372"/>
        <end position="422"/>
    </location>
</feature>
<dbReference type="InterPro" id="IPR000685">
    <property type="entry name" value="RuBisCO_lsu_C"/>
</dbReference>
<evidence type="ECO:0000313" key="10">
    <source>
        <dbReference type="EMBL" id="MCX2818293.1"/>
    </source>
</evidence>
<evidence type="ECO:0000256" key="1">
    <source>
        <dbReference type="ARBA" id="ARBA00022723"/>
    </source>
</evidence>
<evidence type="ECO:0000256" key="2">
    <source>
        <dbReference type="ARBA" id="ARBA00022842"/>
    </source>
</evidence>
<feature type="binding site" evidence="6">
    <location>
        <position position="190"/>
    </location>
    <ligand>
        <name>Mg(2+)</name>
        <dbReference type="ChEBI" id="CHEBI:18420"/>
    </ligand>
</feature>
<dbReference type="RefSeq" id="WP_266086053.1">
    <property type="nucleotide sequence ID" value="NZ_RKLV01000002.1"/>
</dbReference>
<dbReference type="PANTHER" id="PTHR42704:SF17">
    <property type="entry name" value="RIBULOSE BISPHOSPHATE CARBOXYLASE LARGE CHAIN"/>
    <property type="match status" value="1"/>
</dbReference>
<feature type="domain" description="Ribulose bisphosphate carboxylase large subunit ferrodoxin-like N-terminal" evidence="9">
    <location>
        <begin position="10"/>
        <end position="130"/>
    </location>
</feature>
<comment type="function">
    <text evidence="6">Catalyzes the addition of molecular CO(2) and H(2)O to ribulose 1,5-bisphosphate (RuBP), generating two molecules of 3-phosphoglycerate (3-PGA). Functions in an archaeal AMP degradation pathway, together with AMP phosphorylase and R15P isomerase.</text>
</comment>
<comment type="subunit">
    <text evidence="6">Homodimer or homodecamer. In contrast to form I RuBisCO, the form III RuBisCO is composed solely of large subunits.</text>
</comment>
<comment type="caution">
    <text evidence="10">The sequence shown here is derived from an EMBL/GenBank/DDBJ whole genome shotgun (WGS) entry which is preliminary data.</text>
</comment>